<proteinExistence type="predicted"/>
<gene>
    <name evidence="1" type="ORF">DA792_11905</name>
</gene>
<dbReference type="AlphaFoldDB" id="A0A2R4M3G0"/>
<dbReference type="EMBL" id="CP028475">
    <property type="protein sequence ID" value="AVW91695.1"/>
    <property type="molecule type" value="Genomic_DNA"/>
</dbReference>
<reference evidence="1 2" key="1">
    <citation type="submission" date="2018-03" db="EMBL/GenBank/DDBJ databases">
        <title>The Complete Genome of Celeribacter baekdonensis strain LH4, a Thiosulfate-Oxidizing Alphaproteobacterium Isolated from Gulf of Mexico Continental Slope Sediments.</title>
        <authorList>
            <person name="Flood B.E."/>
            <person name="Bailey J.V."/>
            <person name="Leprich D."/>
        </authorList>
    </citation>
    <scope>NUCLEOTIDE SEQUENCE [LARGE SCALE GENOMIC DNA]</scope>
    <source>
        <strain evidence="1 2">LH4</strain>
    </source>
</reference>
<organism evidence="1 2">
    <name type="scientific">Celeribacter baekdonensis</name>
    <dbReference type="NCBI Taxonomy" id="875171"/>
    <lineage>
        <taxon>Bacteria</taxon>
        <taxon>Pseudomonadati</taxon>
        <taxon>Pseudomonadota</taxon>
        <taxon>Alphaproteobacteria</taxon>
        <taxon>Rhodobacterales</taxon>
        <taxon>Roseobacteraceae</taxon>
        <taxon>Celeribacter</taxon>
    </lineage>
</organism>
<dbReference type="RefSeq" id="WP_107720128.1">
    <property type="nucleotide sequence ID" value="NZ_CP028475.1"/>
</dbReference>
<protein>
    <submittedName>
        <fullName evidence="1">Transcriptional regulator</fullName>
    </submittedName>
</protein>
<sequence>MYTPNNSAINDPATLAYVMTEISFGALITPTPDGIEISHLPWIVREEGGKVILESHVARPNPHWKLAGTGSVVMFQGPQAYVSPSFYPSKQVDGKVVPTWAYIVVHAHGAFESFNGTEELHAHLGDLTHRHEAGRAEPWAMSDAPVPYLAALKRGIIGLRFTVDRLEGKWKVNQHKSSADRQGTYEGLMASGEQGVDLAQALASFPAAQD</sequence>
<dbReference type="PANTHER" id="PTHR35802">
    <property type="entry name" value="PROTEASE SYNTHASE AND SPORULATION PROTEIN PAI 2"/>
    <property type="match status" value="1"/>
</dbReference>
<dbReference type="Pfam" id="PF04299">
    <property type="entry name" value="FMN_bind_2"/>
    <property type="match status" value="1"/>
</dbReference>
<evidence type="ECO:0000313" key="2">
    <source>
        <dbReference type="Proteomes" id="UP000241447"/>
    </source>
</evidence>
<dbReference type="InterPro" id="IPR012349">
    <property type="entry name" value="Split_barrel_FMN-bd"/>
</dbReference>
<dbReference type="KEGG" id="cbak:DA792_11905"/>
<accession>A0A2R4M3G0</accession>
<dbReference type="Proteomes" id="UP000241447">
    <property type="component" value="Chromosome"/>
</dbReference>
<dbReference type="OrthoDB" id="9794948at2"/>
<dbReference type="PIRSF" id="PIRSF010372">
    <property type="entry name" value="PaiB"/>
    <property type="match status" value="1"/>
</dbReference>
<dbReference type="SUPFAM" id="SSF50475">
    <property type="entry name" value="FMN-binding split barrel"/>
    <property type="match status" value="1"/>
</dbReference>
<name>A0A2R4M3G0_9RHOB</name>
<evidence type="ECO:0000313" key="1">
    <source>
        <dbReference type="EMBL" id="AVW91695.1"/>
    </source>
</evidence>
<dbReference type="InterPro" id="IPR007396">
    <property type="entry name" value="TR_PAI2-type"/>
</dbReference>
<dbReference type="Gene3D" id="2.30.110.10">
    <property type="entry name" value="Electron Transport, Fmn-binding Protein, Chain A"/>
    <property type="match status" value="1"/>
</dbReference>
<dbReference type="PANTHER" id="PTHR35802:SF1">
    <property type="entry name" value="PROTEASE SYNTHASE AND SPORULATION PROTEIN PAI 2"/>
    <property type="match status" value="1"/>
</dbReference>